<dbReference type="KEGG" id="mauu:NCTC10437_02358"/>
<dbReference type="AlphaFoldDB" id="A0A448IP58"/>
<keyword evidence="2" id="KW-0812">Transmembrane</keyword>
<keyword evidence="2" id="KW-1133">Transmembrane helix</keyword>
<feature type="transmembrane region" description="Helical" evidence="2">
    <location>
        <begin position="21"/>
        <end position="46"/>
    </location>
</feature>
<proteinExistence type="predicted"/>
<feature type="region of interest" description="Disordered" evidence="1">
    <location>
        <begin position="50"/>
        <end position="70"/>
    </location>
</feature>
<evidence type="ECO:0000256" key="2">
    <source>
        <dbReference type="SAM" id="Phobius"/>
    </source>
</evidence>
<dbReference type="RefSeq" id="WP_048635081.1">
    <property type="nucleotide sequence ID" value="NZ_CVQQ01000026.1"/>
</dbReference>
<evidence type="ECO:0000256" key="1">
    <source>
        <dbReference type="SAM" id="MobiDB-lite"/>
    </source>
</evidence>
<accession>A0A448IP58</accession>
<evidence type="ECO:0008006" key="5">
    <source>
        <dbReference type="Google" id="ProtNLM"/>
    </source>
</evidence>
<dbReference type="Proteomes" id="UP000279306">
    <property type="component" value="Chromosome"/>
</dbReference>
<reference evidence="3 4" key="1">
    <citation type="submission" date="2018-12" db="EMBL/GenBank/DDBJ databases">
        <authorList>
            <consortium name="Pathogen Informatics"/>
        </authorList>
    </citation>
    <scope>NUCLEOTIDE SEQUENCE [LARGE SCALE GENOMIC DNA]</scope>
    <source>
        <strain evidence="3 4">NCTC10437</strain>
    </source>
</reference>
<sequence>MSIARRTRSVVRGGVKVQRRIVVVQALFWPTIIAAGLTIGAVAFTIRRSAKRGEPRPIVADEPPVGDQLR</sequence>
<name>A0A448IP58_MYCAU</name>
<evidence type="ECO:0000313" key="4">
    <source>
        <dbReference type="Proteomes" id="UP000279306"/>
    </source>
</evidence>
<keyword evidence="4" id="KW-1185">Reference proteome</keyword>
<dbReference type="EMBL" id="LR134356">
    <property type="protein sequence ID" value="VEG54215.1"/>
    <property type="molecule type" value="Genomic_DNA"/>
</dbReference>
<dbReference type="OrthoDB" id="4753588at2"/>
<dbReference type="STRING" id="1791.GCA_001049355_05255"/>
<keyword evidence="2" id="KW-0472">Membrane</keyword>
<gene>
    <name evidence="3" type="ORF">NCTC10437_02358</name>
</gene>
<protein>
    <recommendedName>
        <fullName evidence="5">Transmembrane protein</fullName>
    </recommendedName>
</protein>
<organism evidence="3 4">
    <name type="scientific">Mycolicibacterium aurum</name>
    <name type="common">Mycobacterium aurum</name>
    <dbReference type="NCBI Taxonomy" id="1791"/>
    <lineage>
        <taxon>Bacteria</taxon>
        <taxon>Bacillati</taxon>
        <taxon>Actinomycetota</taxon>
        <taxon>Actinomycetes</taxon>
        <taxon>Mycobacteriales</taxon>
        <taxon>Mycobacteriaceae</taxon>
        <taxon>Mycolicibacterium</taxon>
    </lineage>
</organism>
<evidence type="ECO:0000313" key="3">
    <source>
        <dbReference type="EMBL" id="VEG54215.1"/>
    </source>
</evidence>